<dbReference type="PANTHER" id="PTHR43861:SF1">
    <property type="entry name" value="TRANS-ACONITATE 2-METHYLTRANSFERASE"/>
    <property type="match status" value="1"/>
</dbReference>
<dbReference type="GO" id="GO:0102208">
    <property type="term" value="F:2-polyprenyl-6-hydroxyphenol methylase activity"/>
    <property type="evidence" value="ECO:0007669"/>
    <property type="project" value="UniProtKB-EC"/>
</dbReference>
<dbReference type="GO" id="GO:0032259">
    <property type="term" value="P:methylation"/>
    <property type="evidence" value="ECO:0007669"/>
    <property type="project" value="UniProtKB-KW"/>
</dbReference>
<gene>
    <name evidence="1" type="primary">ubiG_1</name>
    <name evidence="1" type="ORF">BSF38_00624</name>
</gene>
<evidence type="ECO:0000313" key="2">
    <source>
        <dbReference type="Proteomes" id="UP000186309"/>
    </source>
</evidence>
<dbReference type="Pfam" id="PF13489">
    <property type="entry name" value="Methyltransf_23"/>
    <property type="match status" value="1"/>
</dbReference>
<dbReference type="EMBL" id="CP019082">
    <property type="protein sequence ID" value="APW59209.1"/>
    <property type="molecule type" value="Genomic_DNA"/>
</dbReference>
<dbReference type="CDD" id="cd02440">
    <property type="entry name" value="AdoMet_MTases"/>
    <property type="match status" value="1"/>
</dbReference>
<accession>A0A1U7CJV6</accession>
<dbReference type="Proteomes" id="UP000186309">
    <property type="component" value="Chromosome"/>
</dbReference>
<dbReference type="EC" id="2.1.1.222" evidence="1"/>
<keyword evidence="2" id="KW-1185">Reference proteome</keyword>
<dbReference type="KEGG" id="pbor:BSF38_00624"/>
<evidence type="ECO:0000313" key="1">
    <source>
        <dbReference type="EMBL" id="APW59209.1"/>
    </source>
</evidence>
<organism evidence="1 2">
    <name type="scientific">Paludisphaera borealis</name>
    <dbReference type="NCBI Taxonomy" id="1387353"/>
    <lineage>
        <taxon>Bacteria</taxon>
        <taxon>Pseudomonadati</taxon>
        <taxon>Planctomycetota</taxon>
        <taxon>Planctomycetia</taxon>
        <taxon>Isosphaerales</taxon>
        <taxon>Isosphaeraceae</taxon>
        <taxon>Paludisphaera</taxon>
    </lineage>
</organism>
<dbReference type="InterPro" id="IPR029063">
    <property type="entry name" value="SAM-dependent_MTases_sf"/>
</dbReference>
<reference evidence="2" key="1">
    <citation type="submission" date="2016-12" db="EMBL/GenBank/DDBJ databases">
        <title>Comparative genomics of four Isosphaeraceae planctomycetes: a common pool of plasmids and glycoside hydrolase genes.</title>
        <authorList>
            <person name="Ivanova A."/>
        </authorList>
    </citation>
    <scope>NUCLEOTIDE SEQUENCE [LARGE SCALE GENOMIC DNA]</scope>
    <source>
        <strain evidence="2">PX4</strain>
    </source>
</reference>
<dbReference type="AlphaFoldDB" id="A0A1U7CJV6"/>
<keyword evidence="1" id="KW-0808">Transferase</keyword>
<sequence length="260" mass="29017">MIEHWSEGIADDNMAEDILVELGDVVRRHPWWRARAALTLRLLSDLGIEPPAHVLDAGCGWGVTLDALEAQGYRAVGMDVSRRTLEHLDRPGRTLIEADLTQPLRADAPRYDAVLALDVIEHLDDDREAVRRLGALLEPGGALVVSVPALPAMFSEFDAVQGHRRRYLPDTLAAAFDDSGLRLDRTFWWGRWLVPLLRRQRARTLSRPGETPAQIYQRHLTLPPKAASWLLSLAFRLEEKSALRGSLGSGTSLFAVARRS</sequence>
<dbReference type="RefSeq" id="WP_076343417.1">
    <property type="nucleotide sequence ID" value="NZ_CP019082.1"/>
</dbReference>
<dbReference type="PANTHER" id="PTHR43861">
    <property type="entry name" value="TRANS-ACONITATE 2-METHYLTRANSFERASE-RELATED"/>
    <property type="match status" value="1"/>
</dbReference>
<dbReference type="STRING" id="1387353.BSF38_00624"/>
<name>A0A1U7CJV6_9BACT</name>
<protein>
    <submittedName>
        <fullName evidence="1">Ubiquinone biosynthesis O-methyltransferase</fullName>
        <ecNumber evidence="1">2.1.1.222</ecNumber>
    </submittedName>
</protein>
<keyword evidence="1" id="KW-0489">Methyltransferase</keyword>
<keyword evidence="1" id="KW-0830">Ubiquinone</keyword>
<dbReference type="Gene3D" id="3.40.50.150">
    <property type="entry name" value="Vaccinia Virus protein VP39"/>
    <property type="match status" value="1"/>
</dbReference>
<dbReference type="SUPFAM" id="SSF53335">
    <property type="entry name" value="S-adenosyl-L-methionine-dependent methyltransferases"/>
    <property type="match status" value="1"/>
</dbReference>
<dbReference type="OrthoDB" id="9790457at2"/>
<proteinExistence type="predicted"/>